<sequence>MEMTRRTALGTVGAAAGAGLSAGAKGQDLPSPAPAPIHAEVPPQAPGVRGRLSGAKAAAMALAAEGVPCVFGVPGAQNNEFWDAMKTIGLPYLLTSHESAAPVMADASARVSGRVGAFALIPGPGLTNALTGIGEALLDTIPIVGLVTDVKRGPSAPVGQVHALSNAAILRTVTKAVFEVHHPGQIAAAIFRAFRIAKAGPPGPVGVVVPYDLLSMVWDYDEPVPPEIAPPWDEAAYRKALDVLRDPSRKVGIYAGLGAAEATAELAAAAELLQAPVATTVSGKGVIPDDHPLAVGWGYGSFGTKAAERAFKKVDTVIALGARYSEVSTANYNVPKHDHLIHVDIDPAVLGKNVPATVPVLADARLFLARLLADGDLVRRPPDPQLLRAVHQDRAAERAQHHEVKIRDGVDPMRFLAVLGEAIGPEGLMFVDVTASTHWAAEAIRRQAPRRYVTPADNQSMGWAVSAAIGAQRTRPDLPVACVTGDGCFLMSGLEASTASRMHLPVKLFVLDDGAYHYMQMLQEPLFGRTTATVLPRLDYAALARGMGLASLAIASNDDVVGGVAAAMAHPGPILVRVAISYNGRELRWLESLRSSYLEKLGTGQKARFALRFLSRAANPALEND</sequence>
<dbReference type="PANTHER" id="PTHR18968:SF13">
    <property type="entry name" value="ACETOLACTATE SYNTHASE CATALYTIC SUBUNIT, MITOCHONDRIAL"/>
    <property type="match status" value="1"/>
</dbReference>
<name>A0A432MIP3_9BACT</name>
<dbReference type="Pfam" id="PF00205">
    <property type="entry name" value="TPP_enzyme_M"/>
    <property type="match status" value="1"/>
</dbReference>
<gene>
    <name evidence="8" type="ORF">TsocGM_14100</name>
</gene>
<comment type="caution">
    <text evidence="8">The sequence shown here is derived from an EMBL/GenBank/DDBJ whole genome shotgun (WGS) entry which is preliminary data.</text>
</comment>
<evidence type="ECO:0000256" key="2">
    <source>
        <dbReference type="ARBA" id="ARBA00023052"/>
    </source>
</evidence>
<organism evidence="8 9">
    <name type="scientific">Tautonia sociabilis</name>
    <dbReference type="NCBI Taxonomy" id="2080755"/>
    <lineage>
        <taxon>Bacteria</taxon>
        <taxon>Pseudomonadati</taxon>
        <taxon>Planctomycetota</taxon>
        <taxon>Planctomycetia</taxon>
        <taxon>Isosphaerales</taxon>
        <taxon>Isosphaeraceae</taxon>
        <taxon>Tautonia</taxon>
    </lineage>
</organism>
<dbReference type="Proteomes" id="UP000280296">
    <property type="component" value="Unassembled WGS sequence"/>
</dbReference>
<dbReference type="GO" id="GO:0003984">
    <property type="term" value="F:acetolactate synthase activity"/>
    <property type="evidence" value="ECO:0007669"/>
    <property type="project" value="TreeGrafter"/>
</dbReference>
<dbReference type="InterPro" id="IPR011766">
    <property type="entry name" value="TPP_enzyme_TPP-bd"/>
</dbReference>
<dbReference type="InterPro" id="IPR012000">
    <property type="entry name" value="Thiamin_PyroP_enz_cen_dom"/>
</dbReference>
<reference evidence="8 9" key="1">
    <citation type="submission" date="2018-12" db="EMBL/GenBank/DDBJ databases">
        <authorList>
            <person name="Toschakov S.V."/>
        </authorList>
    </citation>
    <scope>NUCLEOTIDE SEQUENCE [LARGE SCALE GENOMIC DNA]</scope>
    <source>
        <strain evidence="8 9">GM2012</strain>
    </source>
</reference>
<evidence type="ECO:0000259" key="7">
    <source>
        <dbReference type="Pfam" id="PF02776"/>
    </source>
</evidence>
<dbReference type="GO" id="GO:0000287">
    <property type="term" value="F:magnesium ion binding"/>
    <property type="evidence" value="ECO:0007669"/>
    <property type="project" value="InterPro"/>
</dbReference>
<dbReference type="PANTHER" id="PTHR18968">
    <property type="entry name" value="THIAMINE PYROPHOSPHATE ENZYMES"/>
    <property type="match status" value="1"/>
</dbReference>
<dbReference type="CDD" id="cd07035">
    <property type="entry name" value="TPP_PYR_POX_like"/>
    <property type="match status" value="1"/>
</dbReference>
<dbReference type="GO" id="GO:0005948">
    <property type="term" value="C:acetolactate synthase complex"/>
    <property type="evidence" value="ECO:0007669"/>
    <property type="project" value="TreeGrafter"/>
</dbReference>
<feature type="domain" description="Thiamine pyrophosphate enzyme central" evidence="5">
    <location>
        <begin position="240"/>
        <end position="371"/>
    </location>
</feature>
<proteinExistence type="inferred from homology"/>
<dbReference type="PROSITE" id="PS51318">
    <property type="entry name" value="TAT"/>
    <property type="match status" value="1"/>
</dbReference>
<dbReference type="CDD" id="cd00568">
    <property type="entry name" value="TPP_enzymes"/>
    <property type="match status" value="1"/>
</dbReference>
<dbReference type="InterPro" id="IPR006311">
    <property type="entry name" value="TAT_signal"/>
</dbReference>
<evidence type="ECO:0000259" key="5">
    <source>
        <dbReference type="Pfam" id="PF00205"/>
    </source>
</evidence>
<evidence type="ECO:0000313" key="9">
    <source>
        <dbReference type="Proteomes" id="UP000280296"/>
    </source>
</evidence>
<feature type="domain" description="Thiamine pyrophosphate enzyme TPP-binding" evidence="6">
    <location>
        <begin position="432"/>
        <end position="578"/>
    </location>
</feature>
<dbReference type="GO" id="GO:0009097">
    <property type="term" value="P:isoleucine biosynthetic process"/>
    <property type="evidence" value="ECO:0007669"/>
    <property type="project" value="TreeGrafter"/>
</dbReference>
<feature type="domain" description="Thiamine pyrophosphate enzyme N-terminal TPP-binding" evidence="7">
    <location>
        <begin position="54"/>
        <end position="153"/>
    </location>
</feature>
<dbReference type="Gene3D" id="3.40.50.1220">
    <property type="entry name" value="TPP-binding domain"/>
    <property type="match status" value="1"/>
</dbReference>
<dbReference type="Gene3D" id="3.40.50.970">
    <property type="match status" value="2"/>
</dbReference>
<dbReference type="GO" id="GO:0030976">
    <property type="term" value="F:thiamine pyrophosphate binding"/>
    <property type="evidence" value="ECO:0007669"/>
    <property type="project" value="InterPro"/>
</dbReference>
<dbReference type="GO" id="GO:0009099">
    <property type="term" value="P:L-valine biosynthetic process"/>
    <property type="evidence" value="ECO:0007669"/>
    <property type="project" value="TreeGrafter"/>
</dbReference>
<dbReference type="AlphaFoldDB" id="A0A432MIP3"/>
<dbReference type="SUPFAM" id="SSF52467">
    <property type="entry name" value="DHS-like NAD/FAD-binding domain"/>
    <property type="match status" value="1"/>
</dbReference>
<dbReference type="Pfam" id="PF02775">
    <property type="entry name" value="TPP_enzyme_C"/>
    <property type="match status" value="1"/>
</dbReference>
<dbReference type="InterPro" id="IPR029061">
    <property type="entry name" value="THDP-binding"/>
</dbReference>
<dbReference type="GO" id="GO:0050660">
    <property type="term" value="F:flavin adenine dinucleotide binding"/>
    <property type="evidence" value="ECO:0007669"/>
    <property type="project" value="TreeGrafter"/>
</dbReference>
<dbReference type="InterPro" id="IPR045229">
    <property type="entry name" value="TPP_enz"/>
</dbReference>
<comment type="similarity">
    <text evidence="1 3">Belongs to the TPP enzyme family.</text>
</comment>
<evidence type="ECO:0000313" key="8">
    <source>
        <dbReference type="EMBL" id="RUL87068.1"/>
    </source>
</evidence>
<feature type="region of interest" description="Disordered" evidence="4">
    <location>
        <begin position="23"/>
        <end position="50"/>
    </location>
</feature>
<evidence type="ECO:0000259" key="6">
    <source>
        <dbReference type="Pfam" id="PF02775"/>
    </source>
</evidence>
<keyword evidence="9" id="KW-1185">Reference proteome</keyword>
<dbReference type="SUPFAM" id="SSF52518">
    <property type="entry name" value="Thiamin diphosphate-binding fold (THDP-binding)"/>
    <property type="match status" value="2"/>
</dbReference>
<evidence type="ECO:0000256" key="3">
    <source>
        <dbReference type="RuleBase" id="RU362132"/>
    </source>
</evidence>
<evidence type="ECO:0000256" key="1">
    <source>
        <dbReference type="ARBA" id="ARBA00007812"/>
    </source>
</evidence>
<keyword evidence="2 3" id="KW-0786">Thiamine pyrophosphate</keyword>
<dbReference type="InterPro" id="IPR012001">
    <property type="entry name" value="Thiamin_PyroP_enz_TPP-bd_dom"/>
</dbReference>
<accession>A0A432MIP3</accession>
<dbReference type="Pfam" id="PF02776">
    <property type="entry name" value="TPP_enzyme_N"/>
    <property type="match status" value="1"/>
</dbReference>
<dbReference type="OrthoDB" id="9785953at2"/>
<protein>
    <submittedName>
        <fullName evidence="8">Thiamine pyrophosphate-binding protein</fullName>
    </submittedName>
</protein>
<dbReference type="InterPro" id="IPR029035">
    <property type="entry name" value="DHS-like_NAD/FAD-binding_dom"/>
</dbReference>
<evidence type="ECO:0000256" key="4">
    <source>
        <dbReference type="SAM" id="MobiDB-lite"/>
    </source>
</evidence>
<dbReference type="EMBL" id="RYZH01000026">
    <property type="protein sequence ID" value="RUL87068.1"/>
    <property type="molecule type" value="Genomic_DNA"/>
</dbReference>
<reference evidence="8 9" key="2">
    <citation type="submission" date="2019-01" db="EMBL/GenBank/DDBJ databases">
        <title>Tautonia sociabilis, a novel thermotolerant planctomycete of Isosphaeraceae family, isolated from a 4000 m deep subterranean habitat.</title>
        <authorList>
            <person name="Kovaleva O.L."/>
            <person name="Elcheninov A.G."/>
            <person name="Van Heerden E."/>
            <person name="Toshchakov S.V."/>
            <person name="Novikov A."/>
            <person name="Bonch-Osmolovskaya E.A."/>
            <person name="Kublanov I.V."/>
        </authorList>
    </citation>
    <scope>NUCLEOTIDE SEQUENCE [LARGE SCALE GENOMIC DNA]</scope>
    <source>
        <strain evidence="8 9">GM2012</strain>
    </source>
</reference>